<dbReference type="EMBL" id="KV454291">
    <property type="protein sequence ID" value="ODQ74962.1"/>
    <property type="molecule type" value="Genomic_DNA"/>
</dbReference>
<name>A0A1E3QCZ5_LIPST</name>
<dbReference type="Proteomes" id="UP000094385">
    <property type="component" value="Unassembled WGS sequence"/>
</dbReference>
<keyword evidence="1" id="KW-0812">Transmembrane</keyword>
<evidence type="ECO:0000256" key="1">
    <source>
        <dbReference type="SAM" id="Phobius"/>
    </source>
</evidence>
<keyword evidence="3" id="KW-1185">Reference proteome</keyword>
<protein>
    <submittedName>
        <fullName evidence="2">Uncharacterized protein</fullName>
    </submittedName>
</protein>
<accession>A0A1E3QCZ5</accession>
<feature type="transmembrane region" description="Helical" evidence="1">
    <location>
        <begin position="31"/>
        <end position="50"/>
    </location>
</feature>
<keyword evidence="1" id="KW-1133">Transmembrane helix</keyword>
<gene>
    <name evidence="2" type="ORF">LIPSTDRAFT_234669</name>
</gene>
<keyword evidence="1" id="KW-0472">Membrane</keyword>
<dbReference type="AlphaFoldDB" id="A0A1E3QCZ5"/>
<reference evidence="2 3" key="1">
    <citation type="journal article" date="2016" name="Proc. Natl. Acad. Sci. U.S.A.">
        <title>Comparative genomics of biotechnologically important yeasts.</title>
        <authorList>
            <person name="Riley R."/>
            <person name="Haridas S."/>
            <person name="Wolfe K.H."/>
            <person name="Lopes M.R."/>
            <person name="Hittinger C.T."/>
            <person name="Goeker M."/>
            <person name="Salamov A.A."/>
            <person name="Wisecaver J.H."/>
            <person name="Long T.M."/>
            <person name="Calvey C.H."/>
            <person name="Aerts A.L."/>
            <person name="Barry K.W."/>
            <person name="Choi C."/>
            <person name="Clum A."/>
            <person name="Coughlan A.Y."/>
            <person name="Deshpande S."/>
            <person name="Douglass A.P."/>
            <person name="Hanson S.J."/>
            <person name="Klenk H.-P."/>
            <person name="LaButti K.M."/>
            <person name="Lapidus A."/>
            <person name="Lindquist E.A."/>
            <person name="Lipzen A.M."/>
            <person name="Meier-Kolthoff J.P."/>
            <person name="Ohm R.A."/>
            <person name="Otillar R.P."/>
            <person name="Pangilinan J.L."/>
            <person name="Peng Y."/>
            <person name="Rokas A."/>
            <person name="Rosa C.A."/>
            <person name="Scheuner C."/>
            <person name="Sibirny A.A."/>
            <person name="Slot J.C."/>
            <person name="Stielow J.B."/>
            <person name="Sun H."/>
            <person name="Kurtzman C.P."/>
            <person name="Blackwell M."/>
            <person name="Grigoriev I.V."/>
            <person name="Jeffries T.W."/>
        </authorList>
    </citation>
    <scope>NUCLEOTIDE SEQUENCE [LARGE SCALE GENOMIC DNA]</scope>
    <source>
        <strain evidence="2 3">NRRL Y-11557</strain>
    </source>
</reference>
<sequence>MEISKKCMARMSRDSRNLSQSASQHCKQGRLFNYLITCLLGVFHIVARSYPLRGAHAVQ</sequence>
<organism evidence="2 3">
    <name type="scientific">Lipomyces starkeyi NRRL Y-11557</name>
    <dbReference type="NCBI Taxonomy" id="675824"/>
    <lineage>
        <taxon>Eukaryota</taxon>
        <taxon>Fungi</taxon>
        <taxon>Dikarya</taxon>
        <taxon>Ascomycota</taxon>
        <taxon>Saccharomycotina</taxon>
        <taxon>Lipomycetes</taxon>
        <taxon>Lipomycetales</taxon>
        <taxon>Lipomycetaceae</taxon>
        <taxon>Lipomyces</taxon>
    </lineage>
</organism>
<evidence type="ECO:0000313" key="2">
    <source>
        <dbReference type="EMBL" id="ODQ74962.1"/>
    </source>
</evidence>
<proteinExistence type="predicted"/>
<evidence type="ECO:0000313" key="3">
    <source>
        <dbReference type="Proteomes" id="UP000094385"/>
    </source>
</evidence>